<reference evidence="1 2" key="1">
    <citation type="submission" date="2016-08" db="EMBL/GenBank/DDBJ databases">
        <title>Complete Genome Sequence Of The Indigo Reducing Clostridium isatidis DSM15098.</title>
        <authorList>
            <person name="Little G.T."/>
            <person name="Minton N.P."/>
        </authorList>
    </citation>
    <scope>NUCLEOTIDE SEQUENCE [LARGE SCALE GENOMIC DNA]</scope>
    <source>
        <strain evidence="1 2">DSM 15098</strain>
    </source>
</reference>
<dbReference type="KEGG" id="cia:BEN51_02015"/>
<dbReference type="Pfam" id="PF12788">
    <property type="entry name" value="YmaF"/>
    <property type="match status" value="1"/>
</dbReference>
<evidence type="ECO:0000313" key="1">
    <source>
        <dbReference type="EMBL" id="ASW42304.1"/>
    </source>
</evidence>
<proteinExistence type="predicted"/>
<organism evidence="1 2">
    <name type="scientific">Clostridium isatidis</name>
    <dbReference type="NCBI Taxonomy" id="182773"/>
    <lineage>
        <taxon>Bacteria</taxon>
        <taxon>Bacillati</taxon>
        <taxon>Bacillota</taxon>
        <taxon>Clostridia</taxon>
        <taxon>Eubacteriales</taxon>
        <taxon>Clostridiaceae</taxon>
        <taxon>Clostridium</taxon>
    </lineage>
</organism>
<evidence type="ECO:0000313" key="2">
    <source>
        <dbReference type="Proteomes" id="UP000264883"/>
    </source>
</evidence>
<sequence length="115" mass="13065">MSRDCCKKRNRHVHEVQGSTFISDERGIEDHNHRFAGVTGDAIPIDNGRDHIHKLETLTDTFDNHHHCIKVWVGRAIPVGDGRHVHFVCAKTECADGHVHKFRVATLIEDPISEE</sequence>
<gene>
    <name evidence="1" type="ORF">BEN51_02015</name>
</gene>
<dbReference type="InterPro" id="IPR024307">
    <property type="entry name" value="YmaF"/>
</dbReference>
<dbReference type="OrthoDB" id="2967209at2"/>
<keyword evidence="2" id="KW-1185">Reference proteome</keyword>
<protein>
    <recommendedName>
        <fullName evidence="3">YmaF family protein</fullName>
    </recommendedName>
</protein>
<dbReference type="AlphaFoldDB" id="A0A343J9U6"/>
<dbReference type="EMBL" id="CP016786">
    <property type="protein sequence ID" value="ASW42304.1"/>
    <property type="molecule type" value="Genomic_DNA"/>
</dbReference>
<name>A0A343J9U6_9CLOT</name>
<accession>A0A343J9U6</accession>
<dbReference type="Proteomes" id="UP000264883">
    <property type="component" value="Chromosome"/>
</dbReference>
<evidence type="ECO:0008006" key="3">
    <source>
        <dbReference type="Google" id="ProtNLM"/>
    </source>
</evidence>
<dbReference type="RefSeq" id="WP_119864434.1">
    <property type="nucleotide sequence ID" value="NZ_CP016786.1"/>
</dbReference>